<gene>
    <name evidence="2" type="ordered locus">Deba_0569</name>
</gene>
<dbReference type="Pfam" id="PF03479">
    <property type="entry name" value="PCC"/>
    <property type="match status" value="1"/>
</dbReference>
<dbReference type="Gene3D" id="3.30.1330.80">
    <property type="entry name" value="Hypothetical protein, similar to alpha- acetolactate decarboxylase, domain 2"/>
    <property type="match status" value="1"/>
</dbReference>
<dbReference type="PIRSF" id="PIRSF016702">
    <property type="entry name" value="DNA_bp_PD1"/>
    <property type="match status" value="1"/>
</dbReference>
<dbReference type="InterPro" id="IPR025707">
    <property type="entry name" value="DNA_bp_PD1"/>
</dbReference>
<keyword evidence="3" id="KW-1185">Reference proteome</keyword>
<dbReference type="Proteomes" id="UP000009047">
    <property type="component" value="Chromosome"/>
</dbReference>
<evidence type="ECO:0000259" key="1">
    <source>
        <dbReference type="PROSITE" id="PS51742"/>
    </source>
</evidence>
<proteinExistence type="predicted"/>
<dbReference type="AlphaFoldDB" id="E1QEF5"/>
<evidence type="ECO:0000313" key="2">
    <source>
        <dbReference type="EMBL" id="ADK83941.1"/>
    </source>
</evidence>
<dbReference type="RefSeq" id="WP_013257396.1">
    <property type="nucleotide sequence ID" value="NC_014365.1"/>
</dbReference>
<dbReference type="PANTHER" id="PTHR34988:SF1">
    <property type="entry name" value="DNA-BINDING PROTEIN"/>
    <property type="match status" value="1"/>
</dbReference>
<evidence type="ECO:0000313" key="3">
    <source>
        <dbReference type="Proteomes" id="UP000009047"/>
    </source>
</evidence>
<dbReference type="SUPFAM" id="SSF117856">
    <property type="entry name" value="AF0104/ALDC/Ptd012-like"/>
    <property type="match status" value="1"/>
</dbReference>
<dbReference type="PANTHER" id="PTHR34988">
    <property type="entry name" value="PROTEIN, PUTATIVE-RELATED"/>
    <property type="match status" value="1"/>
</dbReference>
<dbReference type="CDD" id="cd11378">
    <property type="entry name" value="DUF296"/>
    <property type="match status" value="1"/>
</dbReference>
<protein>
    <recommendedName>
        <fullName evidence="1">PPC domain-containing protein</fullName>
    </recommendedName>
</protein>
<accession>E1QEF5</accession>
<dbReference type="PROSITE" id="PS51742">
    <property type="entry name" value="PPC"/>
    <property type="match status" value="1"/>
</dbReference>
<dbReference type="KEGG" id="dbr:Deba_0569"/>
<sequence>MTMLRMRVGPVYMGRLPHGCDLLAELTNICREHTIYHAQISAIGALSQWRVGYYDQQAHEYEFLTGNDHREIVSLLGNASLYEGAPMVHAHLGLANAEGHVLGGHLAEGCKVFACEYIIQKFFTEIPLQRVPDPETGLNLWGKP</sequence>
<dbReference type="OrthoDB" id="9791702at2"/>
<name>E1QEF5_DESB2</name>
<dbReference type="InterPro" id="IPR005175">
    <property type="entry name" value="PPC_dom"/>
</dbReference>
<organism evidence="2 3">
    <name type="scientific">Desulfarculus baarsii (strain ATCC 33931 / DSM 2075 / LMG 7858 / VKM B-1802 / 2st14)</name>
    <dbReference type="NCBI Taxonomy" id="644282"/>
    <lineage>
        <taxon>Bacteria</taxon>
        <taxon>Pseudomonadati</taxon>
        <taxon>Thermodesulfobacteriota</taxon>
        <taxon>Desulfarculia</taxon>
        <taxon>Desulfarculales</taxon>
        <taxon>Desulfarculaceae</taxon>
        <taxon>Desulfarculus</taxon>
    </lineage>
</organism>
<reference evidence="2 3" key="1">
    <citation type="journal article" date="2010" name="Stand. Genomic Sci.">
        <title>Complete genome sequence of Desulfarculus baarsii type strain (2st14).</title>
        <authorList>
            <person name="Sun H."/>
            <person name="Spring S."/>
            <person name="Lapidus A."/>
            <person name="Davenport K."/>
            <person name="Del Rio T.G."/>
            <person name="Tice H."/>
            <person name="Nolan M."/>
            <person name="Copeland A."/>
            <person name="Cheng J.F."/>
            <person name="Lucas S."/>
            <person name="Tapia R."/>
            <person name="Goodwin L."/>
            <person name="Pitluck S."/>
            <person name="Ivanova N."/>
            <person name="Pagani I."/>
            <person name="Mavromatis K."/>
            <person name="Ovchinnikova G."/>
            <person name="Pati A."/>
            <person name="Chen A."/>
            <person name="Palaniappan K."/>
            <person name="Hauser L."/>
            <person name="Chang Y.J."/>
            <person name="Jeffries C.D."/>
            <person name="Detter J.C."/>
            <person name="Han C."/>
            <person name="Rohde M."/>
            <person name="Brambilla E."/>
            <person name="Goker M."/>
            <person name="Woyke T."/>
            <person name="Bristow J."/>
            <person name="Eisen J.A."/>
            <person name="Markowitz V."/>
            <person name="Hugenholtz P."/>
            <person name="Kyrpides N.C."/>
            <person name="Klenk H.P."/>
            <person name="Land M."/>
        </authorList>
    </citation>
    <scope>NUCLEOTIDE SEQUENCE [LARGE SCALE GENOMIC DNA]</scope>
    <source>
        <strain evidence="3">ATCC 33931 / DSM 2075 / LMG 7858 / VKM B-1802 / 2st14</strain>
    </source>
</reference>
<dbReference type="eggNOG" id="COG1661">
    <property type="taxonomic scope" value="Bacteria"/>
</dbReference>
<dbReference type="HOGENOM" id="CLU_114051_2_3_7"/>
<feature type="domain" description="PPC" evidence="1">
    <location>
        <begin position="6"/>
        <end position="144"/>
    </location>
</feature>
<dbReference type="EMBL" id="CP002085">
    <property type="protein sequence ID" value="ADK83941.1"/>
    <property type="molecule type" value="Genomic_DNA"/>
</dbReference>